<protein>
    <submittedName>
        <fullName evidence="2">Uncharacterized protein</fullName>
    </submittedName>
</protein>
<keyword evidence="3" id="KW-1185">Reference proteome</keyword>
<sequence length="237" mass="26985">MCYEEERWNSRKKRKEEIQKDKRKRGIPGKNVEQENNQAQEDPISQEDELLNIENIDQINGEKFLVAQVEIEGNTEQRILGDELNTDQENGEDEVNTKKVYGEEEECSRKKKDGRVERKEEFKGSSPLSLDGMQDYCGNEKGLNKRVEDLVTADVGDVTEHAHKENDWVAPEHVTEDNSELEADVEDVRHVTEAMEACVEDLGHVIEPTHKENEELQADVGDGGHVADVTNVKKSSK</sequence>
<reference evidence="2 3" key="1">
    <citation type="submission" date="2018-06" db="EMBL/GenBank/DDBJ databases">
        <title>The Genome of Cuscuta australis (Dodder) Provides Insight into the Evolution of Plant Parasitism.</title>
        <authorList>
            <person name="Liu H."/>
        </authorList>
    </citation>
    <scope>NUCLEOTIDE SEQUENCE [LARGE SCALE GENOMIC DNA]</scope>
    <source>
        <strain evidence="3">cv. Yunnan</strain>
        <tissue evidence="2">Vines</tissue>
    </source>
</reference>
<feature type="region of interest" description="Disordered" evidence="1">
    <location>
        <begin position="215"/>
        <end position="237"/>
    </location>
</feature>
<feature type="compositionally biased region" description="Basic and acidic residues" evidence="1">
    <location>
        <begin position="114"/>
        <end position="123"/>
    </location>
</feature>
<feature type="region of interest" description="Disordered" evidence="1">
    <location>
        <begin position="75"/>
        <end position="136"/>
    </location>
</feature>
<organism evidence="2 3">
    <name type="scientific">Cuscuta australis</name>
    <dbReference type="NCBI Taxonomy" id="267555"/>
    <lineage>
        <taxon>Eukaryota</taxon>
        <taxon>Viridiplantae</taxon>
        <taxon>Streptophyta</taxon>
        <taxon>Embryophyta</taxon>
        <taxon>Tracheophyta</taxon>
        <taxon>Spermatophyta</taxon>
        <taxon>Magnoliopsida</taxon>
        <taxon>eudicotyledons</taxon>
        <taxon>Gunneridae</taxon>
        <taxon>Pentapetalae</taxon>
        <taxon>asterids</taxon>
        <taxon>lamiids</taxon>
        <taxon>Solanales</taxon>
        <taxon>Convolvulaceae</taxon>
        <taxon>Cuscuteae</taxon>
        <taxon>Cuscuta</taxon>
        <taxon>Cuscuta subgen. Grammica</taxon>
        <taxon>Cuscuta sect. Cleistogrammica</taxon>
    </lineage>
</organism>
<evidence type="ECO:0000256" key="1">
    <source>
        <dbReference type="SAM" id="MobiDB-lite"/>
    </source>
</evidence>
<feature type="compositionally biased region" description="Basic and acidic residues" evidence="1">
    <location>
        <begin position="1"/>
        <end position="20"/>
    </location>
</feature>
<feature type="compositionally biased region" description="Acidic residues" evidence="1">
    <location>
        <begin position="84"/>
        <end position="94"/>
    </location>
</feature>
<gene>
    <name evidence="2" type="ORF">DM860_015177</name>
</gene>
<dbReference type="EMBL" id="NQVE01000159">
    <property type="protein sequence ID" value="RAL43287.1"/>
    <property type="molecule type" value="Genomic_DNA"/>
</dbReference>
<dbReference type="AlphaFoldDB" id="A0A328DBT3"/>
<evidence type="ECO:0000313" key="2">
    <source>
        <dbReference type="EMBL" id="RAL43287.1"/>
    </source>
</evidence>
<proteinExistence type="predicted"/>
<feature type="region of interest" description="Disordered" evidence="1">
    <location>
        <begin position="1"/>
        <end position="48"/>
    </location>
</feature>
<accession>A0A328DBT3</accession>
<comment type="caution">
    <text evidence="2">The sequence shown here is derived from an EMBL/GenBank/DDBJ whole genome shotgun (WGS) entry which is preliminary data.</text>
</comment>
<evidence type="ECO:0000313" key="3">
    <source>
        <dbReference type="Proteomes" id="UP000249390"/>
    </source>
</evidence>
<dbReference type="Proteomes" id="UP000249390">
    <property type="component" value="Unassembled WGS sequence"/>
</dbReference>
<name>A0A328DBT3_9ASTE</name>